<comment type="catalytic activity">
    <reaction evidence="3">
        <text>3-(carbamoylamino)propanoate + H2O + 2 H(+) = beta-alanine + NH4(+) + CO2</text>
        <dbReference type="Rhea" id="RHEA:11184"/>
        <dbReference type="ChEBI" id="CHEBI:11892"/>
        <dbReference type="ChEBI" id="CHEBI:15377"/>
        <dbReference type="ChEBI" id="CHEBI:15378"/>
        <dbReference type="ChEBI" id="CHEBI:16526"/>
        <dbReference type="ChEBI" id="CHEBI:28938"/>
        <dbReference type="ChEBI" id="CHEBI:57966"/>
        <dbReference type="EC" id="3.5.1.6"/>
    </reaction>
</comment>
<proteinExistence type="inferred from homology"/>
<dbReference type="InterPro" id="IPR036526">
    <property type="entry name" value="C-N_Hydrolase_sf"/>
</dbReference>
<dbReference type="EMBL" id="CAXLJL010000190">
    <property type="protein sequence ID" value="CAL5134308.1"/>
    <property type="molecule type" value="Genomic_DNA"/>
</dbReference>
<evidence type="ECO:0000256" key="1">
    <source>
        <dbReference type="ARBA" id="ARBA00004668"/>
    </source>
</evidence>
<reference evidence="10" key="1">
    <citation type="submission" date="2024-06" db="EMBL/GenBank/DDBJ databases">
        <authorList>
            <person name="Liu X."/>
            <person name="Lenzi L."/>
            <person name="Haldenby T S."/>
            <person name="Uol C."/>
        </authorList>
    </citation>
    <scope>NUCLEOTIDE SEQUENCE</scope>
</reference>
<dbReference type="PANTHER" id="PTHR43674:SF2">
    <property type="entry name" value="BETA-UREIDOPROPIONASE"/>
    <property type="match status" value="1"/>
</dbReference>
<keyword evidence="2" id="KW-0378">Hydrolase</keyword>
<dbReference type="FunFam" id="3.60.110.10:FF:000008">
    <property type="entry name" value="Beta-alanine synthase"/>
    <property type="match status" value="1"/>
</dbReference>
<evidence type="ECO:0000256" key="5">
    <source>
        <dbReference type="ARBA" id="ARBA00061249"/>
    </source>
</evidence>
<protein>
    <recommendedName>
        <fullName evidence="7">Beta-ureidopropionase</fullName>
        <ecNumber evidence="6">3.5.1.6</ecNumber>
    </recommendedName>
    <alternativeName>
        <fullName evidence="8">N-carbamoyl-beta-alanine amidohydrolase</fullName>
    </alternativeName>
</protein>
<dbReference type="EC" id="3.5.1.6" evidence="6"/>
<evidence type="ECO:0000256" key="6">
    <source>
        <dbReference type="ARBA" id="ARBA00066985"/>
    </source>
</evidence>
<name>A0AAV2TGN0_CALDB</name>
<dbReference type="SUPFAM" id="SSF56317">
    <property type="entry name" value="Carbon-nitrogen hydrolase"/>
    <property type="match status" value="1"/>
</dbReference>
<evidence type="ECO:0000256" key="8">
    <source>
        <dbReference type="ARBA" id="ARBA00075038"/>
    </source>
</evidence>
<evidence type="ECO:0000313" key="11">
    <source>
        <dbReference type="Proteomes" id="UP001497525"/>
    </source>
</evidence>
<evidence type="ECO:0000256" key="2">
    <source>
        <dbReference type="ARBA" id="ARBA00022801"/>
    </source>
</evidence>
<feature type="domain" description="CN hydrolase" evidence="9">
    <location>
        <begin position="85"/>
        <end position="356"/>
    </location>
</feature>
<comment type="caution">
    <text evidence="10">The sequence shown here is derived from an EMBL/GenBank/DDBJ whole genome shotgun (WGS) entry which is preliminary data.</text>
</comment>
<evidence type="ECO:0000256" key="3">
    <source>
        <dbReference type="ARBA" id="ARBA00050540"/>
    </source>
</evidence>
<dbReference type="Proteomes" id="UP001497525">
    <property type="component" value="Unassembled WGS sequence"/>
</dbReference>
<dbReference type="AlphaFoldDB" id="A0AAV2TGN0"/>
<sequence>MDIEDLTSCTTHMDQFNAKGLDCLSKVLESDHDACEAFHRLHYGRRLEEIPFSSNLRSAADSLDVDLQGYVYPSISEDTRETRWVNIGAIQFKTPGSSSSSIKEQRSAIHSTARNIVDLAGQCGVNVLCLQEVWHMPFAFCTREKVPWCEFAEDAKNGPSTLMLSELAKKYNMVIVNSFLERDEVSDIMWNAAVIINQDGEVIGKSRKNHIPRVGDFNESTYYVEGNLGHPVFQTPYGRIAVNICYGRHHPLNWLMYGLNGAEIVFNPCATVAPLAEHMWPIEARCAAIANNYFTVAINRVGTETYPREFTSGDGKPAHHDLGYFFGSSYITGPEGTRTPGLSRVRNGLLVARVDLNSCRQSRDALSLRMTQRLDLYVKSLAEHAKEMGYKI</sequence>
<evidence type="ECO:0000256" key="4">
    <source>
        <dbReference type="ARBA" id="ARBA00050552"/>
    </source>
</evidence>
<dbReference type="PROSITE" id="PS50263">
    <property type="entry name" value="CN_HYDROLASE"/>
    <property type="match status" value="1"/>
</dbReference>
<evidence type="ECO:0000313" key="10">
    <source>
        <dbReference type="EMBL" id="CAL5134308.1"/>
    </source>
</evidence>
<dbReference type="PANTHER" id="PTHR43674">
    <property type="entry name" value="NITRILASE C965.09-RELATED"/>
    <property type="match status" value="1"/>
</dbReference>
<comment type="pathway">
    <text evidence="1">Amino-acid biosynthesis; beta-alanine biosynthesis.</text>
</comment>
<dbReference type="Gene3D" id="3.60.110.10">
    <property type="entry name" value="Carbon-nitrogen hydrolase"/>
    <property type="match status" value="1"/>
</dbReference>
<organism evidence="10 11">
    <name type="scientific">Calicophoron daubneyi</name>
    <name type="common">Rumen fluke</name>
    <name type="synonym">Paramphistomum daubneyi</name>
    <dbReference type="NCBI Taxonomy" id="300641"/>
    <lineage>
        <taxon>Eukaryota</taxon>
        <taxon>Metazoa</taxon>
        <taxon>Spiralia</taxon>
        <taxon>Lophotrochozoa</taxon>
        <taxon>Platyhelminthes</taxon>
        <taxon>Trematoda</taxon>
        <taxon>Digenea</taxon>
        <taxon>Plagiorchiida</taxon>
        <taxon>Pronocephalata</taxon>
        <taxon>Paramphistomoidea</taxon>
        <taxon>Paramphistomidae</taxon>
        <taxon>Calicophoron</taxon>
    </lineage>
</organism>
<dbReference type="GO" id="GO:0003837">
    <property type="term" value="F:beta-ureidopropionase activity"/>
    <property type="evidence" value="ECO:0007669"/>
    <property type="project" value="UniProtKB-EC"/>
</dbReference>
<comment type="similarity">
    <text evidence="5">Belongs to the carbon-nitrogen hydrolase superfamily. BUP family.</text>
</comment>
<evidence type="ECO:0000256" key="7">
    <source>
        <dbReference type="ARBA" id="ARBA00074804"/>
    </source>
</evidence>
<accession>A0AAV2TGN0</accession>
<dbReference type="InterPro" id="IPR003010">
    <property type="entry name" value="C-N_Hydrolase"/>
</dbReference>
<dbReference type="InterPro" id="IPR050345">
    <property type="entry name" value="Aliph_Amidase/BUP"/>
</dbReference>
<dbReference type="Pfam" id="PF00795">
    <property type="entry name" value="CN_hydrolase"/>
    <property type="match status" value="1"/>
</dbReference>
<gene>
    <name evidence="10" type="ORF">CDAUBV1_LOCUS7513</name>
</gene>
<comment type="catalytic activity">
    <reaction evidence="4">
        <text>3-(carbamoylamino)-2-methylpropanoate + H2O + 2 H(+) = (R)-3-amino-2-methylpropanoate + NH4(+) + CO2</text>
        <dbReference type="Rhea" id="RHEA:37339"/>
        <dbReference type="ChEBI" id="CHEBI:15377"/>
        <dbReference type="ChEBI" id="CHEBI:15378"/>
        <dbReference type="ChEBI" id="CHEBI:16526"/>
        <dbReference type="ChEBI" id="CHEBI:28938"/>
        <dbReference type="ChEBI" id="CHEBI:57731"/>
        <dbReference type="ChEBI" id="CHEBI:74414"/>
        <dbReference type="EC" id="3.5.1.6"/>
    </reaction>
</comment>
<dbReference type="GO" id="GO:0033396">
    <property type="term" value="P:beta-alanine biosynthetic process via 3-ureidopropionate"/>
    <property type="evidence" value="ECO:0007669"/>
    <property type="project" value="TreeGrafter"/>
</dbReference>
<evidence type="ECO:0000259" key="9">
    <source>
        <dbReference type="PROSITE" id="PS50263"/>
    </source>
</evidence>